<accession>A0A0N8R5N5</accession>
<gene>
    <name evidence="2" type="ORF">ALO75_00262</name>
</gene>
<dbReference type="Proteomes" id="UP000051335">
    <property type="component" value="Unassembled WGS sequence"/>
</dbReference>
<dbReference type="AlphaFoldDB" id="A0A0N8R5N5"/>
<organism evidence="2 3">
    <name type="scientific">Pseudomonas syringae pv. coryli</name>
    <dbReference type="NCBI Taxonomy" id="317659"/>
    <lineage>
        <taxon>Bacteria</taxon>
        <taxon>Pseudomonadati</taxon>
        <taxon>Pseudomonadota</taxon>
        <taxon>Gammaproteobacteria</taxon>
        <taxon>Pseudomonadales</taxon>
        <taxon>Pseudomonadaceae</taxon>
        <taxon>Pseudomonas</taxon>
    </lineage>
</organism>
<reference evidence="2 3" key="1">
    <citation type="submission" date="2015-09" db="EMBL/GenBank/DDBJ databases">
        <title>Genome announcement of multiple Pseudomonas syringae strains.</title>
        <authorList>
            <person name="Thakur S."/>
            <person name="Wang P.W."/>
            <person name="Gong Y."/>
            <person name="Weir B.S."/>
            <person name="Guttman D.S."/>
        </authorList>
    </citation>
    <scope>NUCLEOTIDE SEQUENCE [LARGE SCALE GENOMIC DNA]</scope>
    <source>
        <strain evidence="2 3">ICMP17001</strain>
    </source>
</reference>
<keyword evidence="3" id="KW-1185">Reference proteome</keyword>
<feature type="signal peptide" evidence="1">
    <location>
        <begin position="1"/>
        <end position="19"/>
    </location>
</feature>
<protein>
    <recommendedName>
        <fullName evidence="4">DUF1161 domain-containing protein</fullName>
    </recommendedName>
</protein>
<proteinExistence type="predicted"/>
<dbReference type="RefSeq" id="WP_046235667.1">
    <property type="nucleotide sequence ID" value="NZ_LJQC01000688.1"/>
</dbReference>
<evidence type="ECO:0000256" key="1">
    <source>
        <dbReference type="SAM" id="SignalP"/>
    </source>
</evidence>
<dbReference type="PATRIC" id="fig|317659.3.peg.544"/>
<feature type="chain" id="PRO_5006030512" description="DUF1161 domain-containing protein" evidence="1">
    <location>
        <begin position="20"/>
        <end position="75"/>
    </location>
</feature>
<evidence type="ECO:0008006" key="4">
    <source>
        <dbReference type="Google" id="ProtNLM"/>
    </source>
</evidence>
<comment type="caution">
    <text evidence="2">The sequence shown here is derived from an EMBL/GenBank/DDBJ whole genome shotgun (WGS) entry which is preliminary data.</text>
</comment>
<name>A0A0N8R5N5_9PSED</name>
<dbReference type="InterPro" id="IPR010595">
    <property type="entry name" value="DUF1161"/>
</dbReference>
<evidence type="ECO:0000313" key="3">
    <source>
        <dbReference type="Proteomes" id="UP000051335"/>
    </source>
</evidence>
<dbReference type="EMBL" id="LJQC01000688">
    <property type="protein sequence ID" value="KPW95686.1"/>
    <property type="molecule type" value="Genomic_DNA"/>
</dbReference>
<sequence>MKKFLLAVGLLSIAGTALAAGKPCEELKSELDARLQAKGVTSYTLEVVEKGSAEAGKEVVGTCEGGTKEIVYQRG</sequence>
<dbReference type="Pfam" id="PF06649">
    <property type="entry name" value="DUF1161"/>
    <property type="match status" value="1"/>
</dbReference>
<keyword evidence="1" id="KW-0732">Signal</keyword>
<evidence type="ECO:0000313" key="2">
    <source>
        <dbReference type="EMBL" id="KPW95686.1"/>
    </source>
</evidence>